<accession>A0A481YUZ8</accession>
<feature type="region of interest" description="Disordered" evidence="1">
    <location>
        <begin position="92"/>
        <end position="173"/>
    </location>
</feature>
<evidence type="ECO:0000313" key="2">
    <source>
        <dbReference type="EMBL" id="QBK86860.1"/>
    </source>
</evidence>
<dbReference type="EMBL" id="MK500337">
    <property type="protein sequence ID" value="QBK86860.1"/>
    <property type="molecule type" value="Genomic_DNA"/>
</dbReference>
<evidence type="ECO:0000256" key="1">
    <source>
        <dbReference type="SAM" id="MobiDB-lite"/>
    </source>
</evidence>
<proteinExistence type="predicted"/>
<name>A0A481YUZ8_9VIRU</name>
<feature type="compositionally biased region" description="Basic residues" evidence="1">
    <location>
        <begin position="131"/>
        <end position="170"/>
    </location>
</feature>
<protein>
    <submittedName>
        <fullName evidence="2">Uncharacterized protein</fullName>
    </submittedName>
</protein>
<gene>
    <name evidence="2" type="ORF">LCMAC103_01980</name>
</gene>
<reference evidence="2" key="1">
    <citation type="journal article" date="2019" name="MBio">
        <title>Virus Genomes from Deep Sea Sediments Expand the Ocean Megavirome and Support Independent Origins of Viral Gigantism.</title>
        <authorList>
            <person name="Backstrom D."/>
            <person name="Yutin N."/>
            <person name="Jorgensen S.L."/>
            <person name="Dharamshi J."/>
            <person name="Homa F."/>
            <person name="Zaremba-Niedwiedzka K."/>
            <person name="Spang A."/>
            <person name="Wolf Y.I."/>
            <person name="Koonin E.V."/>
            <person name="Ettema T.J."/>
        </authorList>
    </citation>
    <scope>NUCLEOTIDE SEQUENCE</scope>
</reference>
<organism evidence="2">
    <name type="scientific">Marseillevirus LCMAC103</name>
    <dbReference type="NCBI Taxonomy" id="2506604"/>
    <lineage>
        <taxon>Viruses</taxon>
        <taxon>Varidnaviria</taxon>
        <taxon>Bamfordvirae</taxon>
        <taxon>Nucleocytoviricota</taxon>
        <taxon>Megaviricetes</taxon>
        <taxon>Pimascovirales</taxon>
        <taxon>Pimascovirales incertae sedis</taxon>
        <taxon>Marseilleviridae</taxon>
    </lineage>
</organism>
<sequence length="323" mass="37115">MERVDLDRTPEQILARPTVTAALNLRLGDRRAATNLAHAVVEEVGIRRASARKCHVGACHDEGHRHILARLAKWRTVIDLYRERQRWTDFFHGGRRRRKPSPSSSPPRRRKPSPSSSPRRRKPSPSSSPPPRRRKPSPSPRRRRSPTKKRKGKGRSKGRAKRKPGARKKRTDTSEDILATFWAGEAVRESQEEAACQVALAAWWKKKWPTIRGAVRRNCGLEIPDRVYDLLNANREGDAWIAAIFEDFLHGRAPLARWLLFRCIEAQLYDPSDRRRFYTHFAKAVERKGGTVGMVAAPDDKFYQQFVLEDFERVGIPVREGSE</sequence>
<feature type="compositionally biased region" description="Basic residues" evidence="1">
    <location>
        <begin position="107"/>
        <end position="123"/>
    </location>
</feature>